<protein>
    <submittedName>
        <fullName evidence="1">Uncharacterized protein</fullName>
    </submittedName>
</protein>
<reference evidence="1 2" key="1">
    <citation type="submission" date="2017-07" db="EMBL/GenBank/DDBJ databases">
        <title>Genome sequence of the Sordaria macrospora wild type strain R19027.</title>
        <authorList>
            <person name="Nowrousian M."/>
            <person name="Teichert I."/>
            <person name="Kueck U."/>
        </authorList>
    </citation>
    <scope>NUCLEOTIDE SEQUENCE [LARGE SCALE GENOMIC DNA]</scope>
    <source>
        <strain evidence="1 2">R19027</strain>
        <tissue evidence="1">Mycelium</tissue>
    </source>
</reference>
<sequence length="389" mass="44117">MPLLYGEGPKTFRRLQEEIIKASDDHSILAFDTNPSDGTLFAHHPSAFAKVKGRSIHPNYGRRLTLPFSMTNAGLAITTPLIQTLSPYWVLAVLNCVEVDATSNMVRSQICLPLVGKDNQYMRARIPISLISRDIDDPVAQIAFVRNATGKERYTSGVFDLTSSSERSYYISYFGRVYSAYGRQIDAAMRGFEVYPQPEYGLMITFPRGVAGYQLHTALPRGDLRDDISFFIPTCRFVRPSSNPFIGDCQISSGIIIFKDDSLPHDEPSQCVGIYLAFATSTAYTPAILPLRRTFWDGYEDPLRWSCGVSPIREFDNRTDAEEVLARANQDVFQNHSPRYYQYENTIVSARTRFQTPRGEPCRDTVMVEIVFDADELVRERDAEERDFE</sequence>
<dbReference type="VEuPathDB" id="FungiDB:SMAC_08780"/>
<evidence type="ECO:0000313" key="2">
    <source>
        <dbReference type="Proteomes" id="UP000433876"/>
    </source>
</evidence>
<dbReference type="PANTHER" id="PTHR10622:SF10">
    <property type="entry name" value="HET DOMAIN-CONTAINING PROTEIN"/>
    <property type="match status" value="1"/>
</dbReference>
<organism evidence="1 2">
    <name type="scientific">Sordaria macrospora</name>
    <dbReference type="NCBI Taxonomy" id="5147"/>
    <lineage>
        <taxon>Eukaryota</taxon>
        <taxon>Fungi</taxon>
        <taxon>Dikarya</taxon>
        <taxon>Ascomycota</taxon>
        <taxon>Pezizomycotina</taxon>
        <taxon>Sordariomycetes</taxon>
        <taxon>Sordariomycetidae</taxon>
        <taxon>Sordariales</taxon>
        <taxon>Sordariaceae</taxon>
        <taxon>Sordaria</taxon>
    </lineage>
</organism>
<dbReference type="PANTHER" id="PTHR10622">
    <property type="entry name" value="HET DOMAIN-CONTAINING PROTEIN"/>
    <property type="match status" value="1"/>
</dbReference>
<gene>
    <name evidence="1" type="ORF">SMACR_08780</name>
</gene>
<name>A0A8S8ZF71_SORMA</name>
<accession>A0A8S8ZF71</accession>
<dbReference type="Proteomes" id="UP000433876">
    <property type="component" value="Unassembled WGS sequence"/>
</dbReference>
<dbReference type="EMBL" id="NMPR01000299">
    <property type="protein sequence ID" value="KAA8623903.1"/>
    <property type="molecule type" value="Genomic_DNA"/>
</dbReference>
<evidence type="ECO:0000313" key="1">
    <source>
        <dbReference type="EMBL" id="KAA8623903.1"/>
    </source>
</evidence>
<dbReference type="AlphaFoldDB" id="A0A8S8ZF71"/>
<comment type="caution">
    <text evidence="1">The sequence shown here is derived from an EMBL/GenBank/DDBJ whole genome shotgun (WGS) entry which is preliminary data.</text>
</comment>
<proteinExistence type="predicted"/>